<evidence type="ECO:0000313" key="16">
    <source>
        <dbReference type="Proteomes" id="UP000799753"/>
    </source>
</evidence>
<evidence type="ECO:0000256" key="7">
    <source>
        <dbReference type="ARBA" id="ARBA00022801"/>
    </source>
</evidence>
<dbReference type="PANTHER" id="PTHR16320:SF24">
    <property type="entry name" value="PHOSPHODIESTERASE, PUTATIVE-RELATED"/>
    <property type="match status" value="1"/>
</dbReference>
<evidence type="ECO:0000256" key="11">
    <source>
        <dbReference type="ARBA" id="ARBA00023098"/>
    </source>
</evidence>
<dbReference type="PANTHER" id="PTHR16320">
    <property type="entry name" value="SPHINGOMYELINASE FAMILY MEMBER"/>
    <property type="match status" value="1"/>
</dbReference>
<comment type="pathway">
    <text evidence="3">Sphingolipid metabolism.</text>
</comment>
<keyword evidence="12 13" id="KW-0472">Membrane</keyword>
<gene>
    <name evidence="15" type="ORF">P280DRAFT_469698</name>
</gene>
<dbReference type="Gene3D" id="3.60.10.10">
    <property type="entry name" value="Endonuclease/exonuclease/phosphatase"/>
    <property type="match status" value="1"/>
</dbReference>
<dbReference type="GO" id="GO:0006665">
    <property type="term" value="P:sphingolipid metabolic process"/>
    <property type="evidence" value="ECO:0007669"/>
    <property type="project" value="UniProtKB-KW"/>
</dbReference>
<comment type="similarity">
    <text evidence="4">Belongs to the neutral sphingomyelinase family.</text>
</comment>
<evidence type="ECO:0000256" key="5">
    <source>
        <dbReference type="ARBA" id="ARBA00022692"/>
    </source>
</evidence>
<evidence type="ECO:0000256" key="2">
    <source>
        <dbReference type="ARBA" id="ARBA00004760"/>
    </source>
</evidence>
<keyword evidence="5 13" id="KW-0812">Transmembrane</keyword>
<keyword evidence="16" id="KW-1185">Reference proteome</keyword>
<organism evidence="15 16">
    <name type="scientific">Massarina eburnea CBS 473.64</name>
    <dbReference type="NCBI Taxonomy" id="1395130"/>
    <lineage>
        <taxon>Eukaryota</taxon>
        <taxon>Fungi</taxon>
        <taxon>Dikarya</taxon>
        <taxon>Ascomycota</taxon>
        <taxon>Pezizomycotina</taxon>
        <taxon>Dothideomycetes</taxon>
        <taxon>Pleosporomycetidae</taxon>
        <taxon>Pleosporales</taxon>
        <taxon>Massarineae</taxon>
        <taxon>Massarinaceae</taxon>
        <taxon>Massarina</taxon>
    </lineage>
</organism>
<evidence type="ECO:0000256" key="6">
    <source>
        <dbReference type="ARBA" id="ARBA00022723"/>
    </source>
</evidence>
<dbReference type="EMBL" id="MU006785">
    <property type="protein sequence ID" value="KAF2639956.1"/>
    <property type="molecule type" value="Genomic_DNA"/>
</dbReference>
<accession>A0A6A6RWN8</accession>
<evidence type="ECO:0000256" key="9">
    <source>
        <dbReference type="ARBA" id="ARBA00022919"/>
    </source>
</evidence>
<dbReference type="FunFam" id="3.60.10.10:FF:000059">
    <property type="entry name" value="Inositol phosphosphingolipids phospholipase C"/>
    <property type="match status" value="1"/>
</dbReference>
<evidence type="ECO:0000256" key="13">
    <source>
        <dbReference type="SAM" id="Phobius"/>
    </source>
</evidence>
<dbReference type="AlphaFoldDB" id="A0A6A6RWN8"/>
<reference evidence="15" key="1">
    <citation type="journal article" date="2020" name="Stud. Mycol.">
        <title>101 Dothideomycetes genomes: a test case for predicting lifestyles and emergence of pathogens.</title>
        <authorList>
            <person name="Haridas S."/>
            <person name="Albert R."/>
            <person name="Binder M."/>
            <person name="Bloem J."/>
            <person name="Labutti K."/>
            <person name="Salamov A."/>
            <person name="Andreopoulos B."/>
            <person name="Baker S."/>
            <person name="Barry K."/>
            <person name="Bills G."/>
            <person name="Bluhm B."/>
            <person name="Cannon C."/>
            <person name="Castanera R."/>
            <person name="Culley D."/>
            <person name="Daum C."/>
            <person name="Ezra D."/>
            <person name="Gonzalez J."/>
            <person name="Henrissat B."/>
            <person name="Kuo A."/>
            <person name="Liang C."/>
            <person name="Lipzen A."/>
            <person name="Lutzoni F."/>
            <person name="Magnuson J."/>
            <person name="Mondo S."/>
            <person name="Nolan M."/>
            <person name="Ohm R."/>
            <person name="Pangilinan J."/>
            <person name="Park H.-J."/>
            <person name="Ramirez L."/>
            <person name="Alfaro M."/>
            <person name="Sun H."/>
            <person name="Tritt A."/>
            <person name="Yoshinaga Y."/>
            <person name="Zwiers L.-H."/>
            <person name="Turgeon B."/>
            <person name="Goodwin S."/>
            <person name="Spatafora J."/>
            <person name="Crous P."/>
            <person name="Grigoriev I."/>
        </authorList>
    </citation>
    <scope>NUCLEOTIDE SEQUENCE</scope>
    <source>
        <strain evidence="15">CBS 473.64</strain>
    </source>
</reference>
<keyword evidence="11" id="KW-0443">Lipid metabolism</keyword>
<evidence type="ECO:0000256" key="1">
    <source>
        <dbReference type="ARBA" id="ARBA00004141"/>
    </source>
</evidence>
<keyword evidence="6" id="KW-0479">Metal-binding</keyword>
<evidence type="ECO:0000256" key="4">
    <source>
        <dbReference type="ARBA" id="ARBA00006335"/>
    </source>
</evidence>
<dbReference type="GO" id="GO:0004767">
    <property type="term" value="F:sphingomyelin phosphodiesterase activity"/>
    <property type="evidence" value="ECO:0007669"/>
    <property type="project" value="InterPro"/>
</dbReference>
<evidence type="ECO:0000256" key="3">
    <source>
        <dbReference type="ARBA" id="ARBA00004991"/>
    </source>
</evidence>
<keyword evidence="9" id="KW-0746">Sphingolipid metabolism</keyword>
<dbReference type="Pfam" id="PF03372">
    <property type="entry name" value="Exo_endo_phos"/>
    <property type="match status" value="1"/>
</dbReference>
<feature type="transmembrane region" description="Helical" evidence="13">
    <location>
        <begin position="387"/>
        <end position="406"/>
    </location>
</feature>
<feature type="transmembrane region" description="Helical" evidence="13">
    <location>
        <begin position="412"/>
        <end position="438"/>
    </location>
</feature>
<dbReference type="OrthoDB" id="387657at2759"/>
<name>A0A6A6RWN8_9PLEO</name>
<feature type="domain" description="Endonuclease/exonuclease/phosphatase" evidence="14">
    <location>
        <begin position="15"/>
        <end position="301"/>
    </location>
</feature>
<evidence type="ECO:0000256" key="8">
    <source>
        <dbReference type="ARBA" id="ARBA00022842"/>
    </source>
</evidence>
<keyword evidence="8" id="KW-0460">Magnesium</keyword>
<dbReference type="GO" id="GO:0046872">
    <property type="term" value="F:metal ion binding"/>
    <property type="evidence" value="ECO:0007669"/>
    <property type="project" value="UniProtKB-KW"/>
</dbReference>
<dbReference type="SUPFAM" id="SSF56219">
    <property type="entry name" value="DNase I-like"/>
    <property type="match status" value="1"/>
</dbReference>
<dbReference type="Proteomes" id="UP000799753">
    <property type="component" value="Unassembled WGS sequence"/>
</dbReference>
<comment type="pathway">
    <text evidence="2">Lipid metabolism; sphingolipid metabolism.</text>
</comment>
<evidence type="ECO:0000313" key="15">
    <source>
        <dbReference type="EMBL" id="KAF2639956.1"/>
    </source>
</evidence>
<dbReference type="InterPro" id="IPR038772">
    <property type="entry name" value="Sph/SMPD2-like"/>
</dbReference>
<evidence type="ECO:0000256" key="10">
    <source>
        <dbReference type="ARBA" id="ARBA00022989"/>
    </source>
</evidence>
<comment type="subcellular location">
    <subcellularLocation>
        <location evidence="1">Membrane</location>
        <topology evidence="1">Multi-pass membrane protein</topology>
    </subcellularLocation>
</comment>
<dbReference type="InterPro" id="IPR005135">
    <property type="entry name" value="Endo/exonuclease/phosphatase"/>
</dbReference>
<evidence type="ECO:0000259" key="14">
    <source>
        <dbReference type="Pfam" id="PF03372"/>
    </source>
</evidence>
<protein>
    <submittedName>
        <fullName evidence="15">DNase I-like protein</fullName>
    </submittedName>
</protein>
<keyword evidence="7" id="KW-0378">Hydrolase</keyword>
<keyword evidence="10 13" id="KW-1133">Transmembrane helix</keyword>
<evidence type="ECO:0000256" key="12">
    <source>
        <dbReference type="ARBA" id="ARBA00023136"/>
    </source>
</evidence>
<sequence length="468" mass="52442">MASDTARPPSSLRILSLNCWGLKYIAKLRNERLVEIGNQIAAATPAPDIVGLQECWTQQDYLAIREKTKHFLPYGKFYHSGIFGGGLAILSRWPIEESNMTRYPLNGRPAAFYRGDWFVGKGVAQARIRMGPRNGDIAEVFCTHLHAPYEAEPHDSYICHRTAQAWEITKLMRGAAERGHVVIGLGDFNMIPLSLAHRIIETHSPVRDVWRILHPDSSVGAAVDKVEQLRNVPMPNAEFNLTSNGATCDSALNTWRWNKAHTQRLNKGENVQIEPTVEDPHAKRLDYIFFSSGTRRNAATGEHTAEWTLKEANVGMTARHPTLYCSLSDHFSVEATVERAAEDPASNSESGPSALPERYLPIETYDEILATIKKYEARERIQRKLRLGHFGYQLLLSVGCLVGVWWSPHNYVAFILMLLSSLGLSLGVLEGLMGGLFVGSELRALREFEWEVSNTRERALVHEGKATS</sequence>
<proteinExistence type="inferred from homology"/>
<dbReference type="GO" id="GO:0016020">
    <property type="term" value="C:membrane"/>
    <property type="evidence" value="ECO:0007669"/>
    <property type="project" value="UniProtKB-SubCell"/>
</dbReference>
<dbReference type="InterPro" id="IPR036691">
    <property type="entry name" value="Endo/exonu/phosph_ase_sf"/>
</dbReference>